<dbReference type="AlphaFoldDB" id="A0A841FVK0"/>
<keyword evidence="3" id="KW-1185">Reference proteome</keyword>
<protein>
    <submittedName>
        <fullName evidence="2">Drug/metabolite transporter (DMT)-like permease</fullName>
    </submittedName>
</protein>
<comment type="caution">
    <text evidence="2">The sequence shown here is derived from an EMBL/GenBank/DDBJ whole genome shotgun (WGS) entry which is preliminary data.</text>
</comment>
<evidence type="ECO:0000313" key="3">
    <source>
        <dbReference type="Proteomes" id="UP000548476"/>
    </source>
</evidence>
<sequence>MFVLLLLGKLSPRRRVVSGVTCALAGILWIAVSAVAAPGLLVHGVVLAAVGAILWISGAVARRRARVTTVEYAGER</sequence>
<dbReference type="Proteomes" id="UP000548476">
    <property type="component" value="Unassembled WGS sequence"/>
</dbReference>
<accession>A0A841FVK0</accession>
<keyword evidence="1" id="KW-0472">Membrane</keyword>
<reference evidence="2 3" key="1">
    <citation type="submission" date="2020-08" db="EMBL/GenBank/DDBJ databases">
        <title>Genomic Encyclopedia of Type Strains, Phase IV (KMG-IV): sequencing the most valuable type-strain genomes for metagenomic binning, comparative biology and taxonomic classification.</title>
        <authorList>
            <person name="Goeker M."/>
        </authorList>
    </citation>
    <scope>NUCLEOTIDE SEQUENCE [LARGE SCALE GENOMIC DNA]</scope>
    <source>
        <strain evidence="2 3">YIM 65646</strain>
    </source>
</reference>
<feature type="transmembrane region" description="Helical" evidence="1">
    <location>
        <begin position="16"/>
        <end position="35"/>
    </location>
</feature>
<name>A0A841FVK0_9ACTN</name>
<keyword evidence="1" id="KW-1133">Transmembrane helix</keyword>
<evidence type="ECO:0000313" key="2">
    <source>
        <dbReference type="EMBL" id="MBB6038793.1"/>
    </source>
</evidence>
<feature type="transmembrane region" description="Helical" evidence="1">
    <location>
        <begin position="41"/>
        <end position="61"/>
    </location>
</feature>
<dbReference type="RefSeq" id="WP_184791607.1">
    <property type="nucleotide sequence ID" value="NZ_BONT01000060.1"/>
</dbReference>
<evidence type="ECO:0000256" key="1">
    <source>
        <dbReference type="SAM" id="Phobius"/>
    </source>
</evidence>
<gene>
    <name evidence="2" type="ORF">HNR73_006679</name>
</gene>
<keyword evidence="1" id="KW-0812">Transmembrane</keyword>
<organism evidence="2 3">
    <name type="scientific">Phytomonospora endophytica</name>
    <dbReference type="NCBI Taxonomy" id="714109"/>
    <lineage>
        <taxon>Bacteria</taxon>
        <taxon>Bacillati</taxon>
        <taxon>Actinomycetota</taxon>
        <taxon>Actinomycetes</taxon>
        <taxon>Micromonosporales</taxon>
        <taxon>Micromonosporaceae</taxon>
        <taxon>Phytomonospora</taxon>
    </lineage>
</organism>
<dbReference type="EMBL" id="JACHGT010000018">
    <property type="protein sequence ID" value="MBB6038793.1"/>
    <property type="molecule type" value="Genomic_DNA"/>
</dbReference>
<proteinExistence type="predicted"/>